<comment type="similarity">
    <text evidence="2">Belongs to the DsbD family.</text>
</comment>
<proteinExistence type="inferred from homology"/>
<comment type="caution">
    <text evidence="9">The sequence shown here is derived from an EMBL/GenBank/DDBJ whole genome shotgun (WGS) entry which is preliminary data.</text>
</comment>
<evidence type="ECO:0000256" key="1">
    <source>
        <dbReference type="ARBA" id="ARBA00004141"/>
    </source>
</evidence>
<dbReference type="InterPro" id="IPR051790">
    <property type="entry name" value="Cytochrome_c-biogenesis_DsbD"/>
</dbReference>
<dbReference type="Proteomes" id="UP000251075">
    <property type="component" value="Unassembled WGS sequence"/>
</dbReference>
<dbReference type="GO" id="GO:0016020">
    <property type="term" value="C:membrane"/>
    <property type="evidence" value="ECO:0007669"/>
    <property type="project" value="UniProtKB-SubCell"/>
</dbReference>
<sequence>MTAANLAFGFLAGSLSTLSPCVLPLLPVLLGGALQQHRLAPLALAGGLALSFTAVGLFVATLGFAVDIDGGAIRLVAAGLMVAFGAVLASPRLQRLFARMAGPLTGGANGILARMSGDGLAGQFLLGVLLGAVWSPCAGPTLGAAIGLAAQSGAAPQAAAVMVMFSIGATAPMLALGYGSRQALLQRRAALARLADLAKPVLGAVLLLVGLLILSGLDKTVETRLTDTMPPWLVNLTTRL</sequence>
<feature type="transmembrane region" description="Helical" evidence="7">
    <location>
        <begin position="42"/>
        <end position="66"/>
    </location>
</feature>
<evidence type="ECO:0000256" key="2">
    <source>
        <dbReference type="ARBA" id="ARBA00006143"/>
    </source>
</evidence>
<keyword evidence="5 7" id="KW-1133">Transmembrane helix</keyword>
<feature type="transmembrane region" description="Helical" evidence="7">
    <location>
        <begin position="72"/>
        <end position="90"/>
    </location>
</feature>
<evidence type="ECO:0000256" key="7">
    <source>
        <dbReference type="SAM" id="Phobius"/>
    </source>
</evidence>
<evidence type="ECO:0000313" key="9">
    <source>
        <dbReference type="EMBL" id="RAU23899.1"/>
    </source>
</evidence>
<comment type="subcellular location">
    <subcellularLocation>
        <location evidence="1">Membrane</location>
        <topology evidence="1">Multi-pass membrane protein</topology>
    </subcellularLocation>
</comment>
<feature type="transmembrane region" description="Helical" evidence="7">
    <location>
        <begin position="154"/>
        <end position="176"/>
    </location>
</feature>
<evidence type="ECO:0000256" key="6">
    <source>
        <dbReference type="ARBA" id="ARBA00023136"/>
    </source>
</evidence>
<dbReference type="RefSeq" id="WP_112142131.1">
    <property type="nucleotide sequence ID" value="NZ_PGTO01000001.1"/>
</dbReference>
<evidence type="ECO:0000256" key="4">
    <source>
        <dbReference type="ARBA" id="ARBA00022748"/>
    </source>
</evidence>
<dbReference type="PANTHER" id="PTHR31272">
    <property type="entry name" value="CYTOCHROME C-TYPE BIOGENESIS PROTEIN HI_1454-RELATED"/>
    <property type="match status" value="1"/>
</dbReference>
<dbReference type="GO" id="GO:0017004">
    <property type="term" value="P:cytochrome complex assembly"/>
    <property type="evidence" value="ECO:0007669"/>
    <property type="project" value="UniProtKB-KW"/>
</dbReference>
<keyword evidence="6 7" id="KW-0472">Membrane</keyword>
<feature type="transmembrane region" description="Helical" evidence="7">
    <location>
        <begin position="6"/>
        <end position="30"/>
    </location>
</feature>
<dbReference type="InterPro" id="IPR003834">
    <property type="entry name" value="Cyt_c_assmbl_TM_dom"/>
</dbReference>
<feature type="transmembrane region" description="Helical" evidence="7">
    <location>
        <begin position="197"/>
        <end position="217"/>
    </location>
</feature>
<dbReference type="Pfam" id="PF02683">
    <property type="entry name" value="DsbD_TM"/>
    <property type="match status" value="1"/>
</dbReference>
<keyword evidence="10" id="KW-1185">Reference proteome</keyword>
<evidence type="ECO:0000256" key="5">
    <source>
        <dbReference type="ARBA" id="ARBA00022989"/>
    </source>
</evidence>
<dbReference type="EMBL" id="PGTO01000001">
    <property type="protein sequence ID" value="RAU23899.1"/>
    <property type="molecule type" value="Genomic_DNA"/>
</dbReference>
<dbReference type="PANTHER" id="PTHR31272:SF9">
    <property type="entry name" value="BLL1027 PROTEIN"/>
    <property type="match status" value="1"/>
</dbReference>
<keyword evidence="4" id="KW-0201">Cytochrome c-type biogenesis</keyword>
<name>A0A364P3I1_9PROT</name>
<feature type="transmembrane region" description="Helical" evidence="7">
    <location>
        <begin position="124"/>
        <end position="148"/>
    </location>
</feature>
<dbReference type="OrthoDB" id="9811352at2"/>
<feature type="domain" description="Cytochrome C biogenesis protein transmembrane" evidence="8">
    <location>
        <begin position="6"/>
        <end position="214"/>
    </location>
</feature>
<reference evidence="9 10" key="1">
    <citation type="submission" date="2017-11" db="EMBL/GenBank/DDBJ databases">
        <title>Draft genome sequence of magnetotactic bacterium Magnetospirillum kuznetsovii LBB-42.</title>
        <authorList>
            <person name="Grouzdev D.S."/>
            <person name="Rysina M.S."/>
            <person name="Baslerov R.V."/>
            <person name="Koziaeva V."/>
        </authorList>
    </citation>
    <scope>NUCLEOTIDE SEQUENCE [LARGE SCALE GENOMIC DNA]</scope>
    <source>
        <strain evidence="9 10">LBB-42</strain>
    </source>
</reference>
<organism evidence="9 10">
    <name type="scientific">Paramagnetospirillum kuznetsovii</name>
    <dbReference type="NCBI Taxonomy" id="2053833"/>
    <lineage>
        <taxon>Bacteria</taxon>
        <taxon>Pseudomonadati</taxon>
        <taxon>Pseudomonadota</taxon>
        <taxon>Alphaproteobacteria</taxon>
        <taxon>Rhodospirillales</taxon>
        <taxon>Magnetospirillaceae</taxon>
        <taxon>Paramagnetospirillum</taxon>
    </lineage>
</organism>
<accession>A0A364P3I1</accession>
<gene>
    <name evidence="9" type="ORF">CU669_02170</name>
</gene>
<keyword evidence="3 7" id="KW-0812">Transmembrane</keyword>
<evidence type="ECO:0000256" key="3">
    <source>
        <dbReference type="ARBA" id="ARBA00022692"/>
    </source>
</evidence>
<protein>
    <submittedName>
        <fullName evidence="9">Cytochrome C biogenesis protein</fullName>
    </submittedName>
</protein>
<dbReference type="AlphaFoldDB" id="A0A364P3I1"/>
<evidence type="ECO:0000313" key="10">
    <source>
        <dbReference type="Proteomes" id="UP000251075"/>
    </source>
</evidence>
<evidence type="ECO:0000259" key="8">
    <source>
        <dbReference type="Pfam" id="PF02683"/>
    </source>
</evidence>